<accession>A0A2P2PDM9</accession>
<feature type="compositionally biased region" description="Polar residues" evidence="1">
    <location>
        <begin position="57"/>
        <end position="66"/>
    </location>
</feature>
<reference evidence="2" key="1">
    <citation type="submission" date="2018-02" db="EMBL/GenBank/DDBJ databases">
        <title>Rhizophora mucronata_Transcriptome.</title>
        <authorList>
            <person name="Meera S.P."/>
            <person name="Sreeshan A."/>
            <person name="Augustine A."/>
        </authorList>
    </citation>
    <scope>NUCLEOTIDE SEQUENCE</scope>
    <source>
        <tissue evidence="2">Leaf</tissue>
    </source>
</reference>
<proteinExistence type="predicted"/>
<protein>
    <submittedName>
        <fullName evidence="2">Uncharacterized protein</fullName>
    </submittedName>
</protein>
<evidence type="ECO:0000313" key="2">
    <source>
        <dbReference type="EMBL" id="MBX52842.1"/>
    </source>
</evidence>
<name>A0A2P2PDM9_RHIMU</name>
<feature type="compositionally biased region" description="Polar residues" evidence="1">
    <location>
        <begin position="1"/>
        <end position="13"/>
    </location>
</feature>
<evidence type="ECO:0000256" key="1">
    <source>
        <dbReference type="SAM" id="MobiDB-lite"/>
    </source>
</evidence>
<dbReference type="EMBL" id="GGEC01072358">
    <property type="protein sequence ID" value="MBX52842.1"/>
    <property type="molecule type" value="Transcribed_RNA"/>
</dbReference>
<dbReference type="AlphaFoldDB" id="A0A2P2PDM9"/>
<organism evidence="2">
    <name type="scientific">Rhizophora mucronata</name>
    <name type="common">Asiatic mangrove</name>
    <dbReference type="NCBI Taxonomy" id="61149"/>
    <lineage>
        <taxon>Eukaryota</taxon>
        <taxon>Viridiplantae</taxon>
        <taxon>Streptophyta</taxon>
        <taxon>Embryophyta</taxon>
        <taxon>Tracheophyta</taxon>
        <taxon>Spermatophyta</taxon>
        <taxon>Magnoliopsida</taxon>
        <taxon>eudicotyledons</taxon>
        <taxon>Gunneridae</taxon>
        <taxon>Pentapetalae</taxon>
        <taxon>rosids</taxon>
        <taxon>fabids</taxon>
        <taxon>Malpighiales</taxon>
        <taxon>Rhizophoraceae</taxon>
        <taxon>Rhizophora</taxon>
    </lineage>
</organism>
<feature type="region of interest" description="Disordered" evidence="1">
    <location>
        <begin position="1"/>
        <end position="75"/>
    </location>
</feature>
<sequence length="75" mass="8400">MSIMSDSISSTGENRVLSRYQPGQRLSQGMGYPTGYHPQAGTTDEQRWQSPGDFAFSNLQGPSTNQPHRRRPWSS</sequence>